<keyword evidence="1 2" id="KW-0732">Signal</keyword>
<proteinExistence type="predicted"/>
<organism evidence="4 5">
    <name type="scientific">Cryobacterium glaciale</name>
    <dbReference type="NCBI Taxonomy" id="1259145"/>
    <lineage>
        <taxon>Bacteria</taxon>
        <taxon>Bacillati</taxon>
        <taxon>Actinomycetota</taxon>
        <taxon>Actinomycetes</taxon>
        <taxon>Micrococcales</taxon>
        <taxon>Microbacteriaceae</taxon>
        <taxon>Cryobacterium</taxon>
    </lineage>
</organism>
<evidence type="ECO:0000313" key="5">
    <source>
        <dbReference type="Proteomes" id="UP000298173"/>
    </source>
</evidence>
<protein>
    <submittedName>
        <fullName evidence="4">Transporter substrate-binding domain-containing protein</fullName>
    </submittedName>
</protein>
<dbReference type="SUPFAM" id="SSF53850">
    <property type="entry name" value="Periplasmic binding protein-like II"/>
    <property type="match status" value="1"/>
</dbReference>
<evidence type="ECO:0000256" key="2">
    <source>
        <dbReference type="SAM" id="SignalP"/>
    </source>
</evidence>
<dbReference type="EMBL" id="SOEY01000019">
    <property type="protein sequence ID" value="TFB72748.1"/>
    <property type="molecule type" value="Genomic_DNA"/>
</dbReference>
<dbReference type="OrthoDB" id="4633994at2"/>
<feature type="chain" id="PRO_5038612859" evidence="2">
    <location>
        <begin position="27"/>
        <end position="313"/>
    </location>
</feature>
<comment type="caution">
    <text evidence="4">The sequence shown here is derived from an EMBL/GenBank/DDBJ whole genome shotgun (WGS) entry which is preliminary data.</text>
</comment>
<keyword evidence="5" id="KW-1185">Reference proteome</keyword>
<dbReference type="PANTHER" id="PTHR35936">
    <property type="entry name" value="MEMBRANE-BOUND LYTIC MUREIN TRANSGLYCOSYLASE F"/>
    <property type="match status" value="1"/>
</dbReference>
<accession>A0A4R8UV35</accession>
<name>A0A4R8UV35_9MICO</name>
<evidence type="ECO:0000259" key="3">
    <source>
        <dbReference type="SMART" id="SM00062"/>
    </source>
</evidence>
<dbReference type="SMART" id="SM00062">
    <property type="entry name" value="PBPb"/>
    <property type="match status" value="1"/>
</dbReference>
<dbReference type="AlphaFoldDB" id="A0A4R8UV35"/>
<gene>
    <name evidence="4" type="ORF">E3O06_10615</name>
</gene>
<reference evidence="4 5" key="1">
    <citation type="submission" date="2019-03" db="EMBL/GenBank/DDBJ databases">
        <title>Genomics of glacier-inhabiting Cryobacterium strains.</title>
        <authorList>
            <person name="Liu Q."/>
            <person name="Xin Y.-H."/>
        </authorList>
    </citation>
    <scope>NUCLEOTIDE SEQUENCE [LARGE SCALE GENOMIC DNA]</scope>
    <source>
        <strain evidence="4 5">HLT2-23</strain>
    </source>
</reference>
<sequence>MKRIQVATTLCLALSVSLLIGCSATVEPEKTAEPAASTLLDQSIHDALPQAIQDAGELTVVTSGANPPWWVTVPGETGEYTGAGAELMAAVGEVMGIEVKIATVPDISGAFAAISAERYAFGFFPYADSVGGPKERPGAEFVDVLQEVVPFLVEKGNPKNVTSMDELCDVTVAALANAATYKVAEAQAVKCQEQGKDLTVLSVASVPDGVLALRSGRTDAFFTGGASLFHAAKESNGELEVVGDDFANGFAGQFMGALLPKDSELSDPLLASFQVLFDNGDYEKIMTKYGLDREIIDQPGINLYADWLVENPQ</sequence>
<evidence type="ECO:0000256" key="1">
    <source>
        <dbReference type="ARBA" id="ARBA00022729"/>
    </source>
</evidence>
<feature type="signal peptide" evidence="2">
    <location>
        <begin position="1"/>
        <end position="26"/>
    </location>
</feature>
<dbReference type="PROSITE" id="PS51257">
    <property type="entry name" value="PROKAR_LIPOPROTEIN"/>
    <property type="match status" value="1"/>
</dbReference>
<feature type="domain" description="Solute-binding protein family 3/N-terminal" evidence="3">
    <location>
        <begin position="57"/>
        <end position="293"/>
    </location>
</feature>
<dbReference type="InterPro" id="IPR001638">
    <property type="entry name" value="Solute-binding_3/MltF_N"/>
</dbReference>
<dbReference type="Gene3D" id="3.40.190.10">
    <property type="entry name" value="Periplasmic binding protein-like II"/>
    <property type="match status" value="2"/>
</dbReference>
<evidence type="ECO:0000313" key="4">
    <source>
        <dbReference type="EMBL" id="TFB72748.1"/>
    </source>
</evidence>
<dbReference type="Pfam" id="PF00497">
    <property type="entry name" value="SBP_bac_3"/>
    <property type="match status" value="1"/>
</dbReference>
<dbReference type="Proteomes" id="UP000298173">
    <property type="component" value="Unassembled WGS sequence"/>
</dbReference>
<dbReference type="RefSeq" id="WP_134503340.1">
    <property type="nucleotide sequence ID" value="NZ_SOEY01000019.1"/>
</dbReference>
<dbReference type="PANTHER" id="PTHR35936:SF17">
    <property type="entry name" value="ARGININE-BINDING EXTRACELLULAR PROTEIN ARTP"/>
    <property type="match status" value="1"/>
</dbReference>